<feature type="compositionally biased region" description="Acidic residues" evidence="13">
    <location>
        <begin position="15"/>
        <end position="42"/>
    </location>
</feature>
<feature type="compositionally biased region" description="Low complexity" evidence="13">
    <location>
        <begin position="120"/>
        <end position="134"/>
    </location>
</feature>
<dbReference type="FunFam" id="2.40.30.10:FF:000020">
    <property type="entry name" value="Translation elongation factor EF-1"/>
    <property type="match status" value="1"/>
</dbReference>
<gene>
    <name evidence="15" type="ORF">BDV96DRAFT_18098</name>
</gene>
<dbReference type="Pfam" id="PF00009">
    <property type="entry name" value="GTP_EFTU"/>
    <property type="match status" value="1"/>
</dbReference>
<evidence type="ECO:0000256" key="4">
    <source>
        <dbReference type="ARBA" id="ARBA00022490"/>
    </source>
</evidence>
<organism evidence="15 16">
    <name type="scientific">Lophiotrema nucula</name>
    <dbReference type="NCBI Taxonomy" id="690887"/>
    <lineage>
        <taxon>Eukaryota</taxon>
        <taxon>Fungi</taxon>
        <taxon>Dikarya</taxon>
        <taxon>Ascomycota</taxon>
        <taxon>Pezizomycotina</taxon>
        <taxon>Dothideomycetes</taxon>
        <taxon>Pleosporomycetidae</taxon>
        <taxon>Pleosporales</taxon>
        <taxon>Lophiotremataceae</taxon>
        <taxon>Lophiotrema</taxon>
    </lineage>
</organism>
<dbReference type="InterPro" id="IPR050100">
    <property type="entry name" value="TRAFAC_GTPase_members"/>
</dbReference>
<feature type="domain" description="Tr-type G" evidence="14">
    <location>
        <begin position="172"/>
        <end position="393"/>
    </location>
</feature>
<feature type="region of interest" description="Disordered" evidence="13">
    <location>
        <begin position="1"/>
        <end position="44"/>
    </location>
</feature>
<dbReference type="InterPro" id="IPR000795">
    <property type="entry name" value="T_Tr_GTP-bd_dom"/>
</dbReference>
<comment type="subcellular location">
    <subcellularLocation>
        <location evidence="1">Cytoplasm</location>
    </subcellularLocation>
</comment>
<keyword evidence="9" id="KW-0342">GTP-binding</keyword>
<comment type="subunit">
    <text evidence="11">Component of the Dom34-Hbs1 complex, also named Pelota-HBS1L complex, composed of dom34 and hbs1.</text>
</comment>
<accession>A0A6A5ZEC4</accession>
<dbReference type="InterPro" id="IPR054696">
    <property type="entry name" value="GTP-eEF1A_C"/>
</dbReference>
<dbReference type="InterPro" id="IPR015033">
    <property type="entry name" value="HBS1-like_N"/>
</dbReference>
<comment type="similarity">
    <text evidence="2">Belongs to the TRAFAC class translation factor GTPase superfamily. Classic translation factor GTPase family. EF-Tu/EF-1A subfamily.</text>
</comment>
<dbReference type="PANTHER" id="PTHR23115">
    <property type="entry name" value="TRANSLATION FACTOR"/>
    <property type="match status" value="1"/>
</dbReference>
<evidence type="ECO:0000256" key="2">
    <source>
        <dbReference type="ARBA" id="ARBA00007249"/>
    </source>
</evidence>
<evidence type="ECO:0000256" key="5">
    <source>
        <dbReference type="ARBA" id="ARBA00022741"/>
    </source>
</evidence>
<feature type="compositionally biased region" description="Basic residues" evidence="13">
    <location>
        <begin position="1"/>
        <end position="10"/>
    </location>
</feature>
<proteinExistence type="inferred from homology"/>
<evidence type="ECO:0000313" key="15">
    <source>
        <dbReference type="EMBL" id="KAF2117077.1"/>
    </source>
</evidence>
<dbReference type="GO" id="GO:0005829">
    <property type="term" value="C:cytosol"/>
    <property type="evidence" value="ECO:0007669"/>
    <property type="project" value="GOC"/>
</dbReference>
<dbReference type="Pfam" id="PF08938">
    <property type="entry name" value="HBS1_N"/>
    <property type="match status" value="1"/>
</dbReference>
<dbReference type="InterPro" id="IPR031157">
    <property type="entry name" value="G_TR_CS"/>
</dbReference>
<evidence type="ECO:0000256" key="12">
    <source>
        <dbReference type="ARBA" id="ARBA00074866"/>
    </source>
</evidence>
<name>A0A6A5ZEC4_9PLEO</name>
<evidence type="ECO:0000256" key="1">
    <source>
        <dbReference type="ARBA" id="ARBA00004496"/>
    </source>
</evidence>
<feature type="region of interest" description="Disordered" evidence="13">
    <location>
        <begin position="110"/>
        <end position="138"/>
    </location>
</feature>
<dbReference type="InterPro" id="IPR009000">
    <property type="entry name" value="Transl_B-barrel_sf"/>
</dbReference>
<dbReference type="Gene3D" id="2.40.30.10">
    <property type="entry name" value="Translation factors"/>
    <property type="match status" value="2"/>
</dbReference>
<dbReference type="AlphaFoldDB" id="A0A6A5ZEC4"/>
<dbReference type="GO" id="GO:0005525">
    <property type="term" value="F:GTP binding"/>
    <property type="evidence" value="ECO:0007669"/>
    <property type="project" value="UniProtKB-KW"/>
</dbReference>
<evidence type="ECO:0000256" key="13">
    <source>
        <dbReference type="SAM" id="MobiDB-lite"/>
    </source>
</evidence>
<evidence type="ECO:0000256" key="3">
    <source>
        <dbReference type="ARBA" id="ARBA00013870"/>
    </source>
</evidence>
<dbReference type="SUPFAM" id="SSF50447">
    <property type="entry name" value="Translation proteins"/>
    <property type="match status" value="1"/>
</dbReference>
<keyword evidence="8" id="KW-0648">Protein biosynthesis</keyword>
<evidence type="ECO:0000259" key="14">
    <source>
        <dbReference type="PROSITE" id="PS51722"/>
    </source>
</evidence>
<dbReference type="SUPFAM" id="SSF50465">
    <property type="entry name" value="EF-Tu/eEF-1alpha/eIF2-gamma C-terminal domain"/>
    <property type="match status" value="1"/>
</dbReference>
<dbReference type="OrthoDB" id="342024at2759"/>
<dbReference type="GO" id="GO:0003746">
    <property type="term" value="F:translation elongation factor activity"/>
    <property type="evidence" value="ECO:0007669"/>
    <property type="project" value="UniProtKB-KW"/>
</dbReference>
<evidence type="ECO:0000256" key="9">
    <source>
        <dbReference type="ARBA" id="ARBA00023134"/>
    </source>
</evidence>
<keyword evidence="7" id="KW-0810">Translation regulation</keyword>
<evidence type="ECO:0000256" key="11">
    <source>
        <dbReference type="ARBA" id="ARBA00063537"/>
    </source>
</evidence>
<dbReference type="Pfam" id="PF22594">
    <property type="entry name" value="GTP-eEF1A_C"/>
    <property type="match status" value="1"/>
</dbReference>
<dbReference type="EMBL" id="ML977319">
    <property type="protein sequence ID" value="KAF2117077.1"/>
    <property type="molecule type" value="Genomic_DNA"/>
</dbReference>
<reference evidence="15" key="1">
    <citation type="journal article" date="2020" name="Stud. Mycol.">
        <title>101 Dothideomycetes genomes: a test case for predicting lifestyles and emergence of pathogens.</title>
        <authorList>
            <person name="Haridas S."/>
            <person name="Albert R."/>
            <person name="Binder M."/>
            <person name="Bloem J."/>
            <person name="Labutti K."/>
            <person name="Salamov A."/>
            <person name="Andreopoulos B."/>
            <person name="Baker S."/>
            <person name="Barry K."/>
            <person name="Bills G."/>
            <person name="Bluhm B."/>
            <person name="Cannon C."/>
            <person name="Castanera R."/>
            <person name="Culley D."/>
            <person name="Daum C."/>
            <person name="Ezra D."/>
            <person name="Gonzalez J."/>
            <person name="Henrissat B."/>
            <person name="Kuo A."/>
            <person name="Liang C."/>
            <person name="Lipzen A."/>
            <person name="Lutzoni F."/>
            <person name="Magnuson J."/>
            <person name="Mondo S."/>
            <person name="Nolan M."/>
            <person name="Ohm R."/>
            <person name="Pangilinan J."/>
            <person name="Park H.-J."/>
            <person name="Ramirez L."/>
            <person name="Alfaro M."/>
            <person name="Sun H."/>
            <person name="Tritt A."/>
            <person name="Yoshinaga Y."/>
            <person name="Zwiers L.-H."/>
            <person name="Turgeon B."/>
            <person name="Goodwin S."/>
            <person name="Spatafora J."/>
            <person name="Crous P."/>
            <person name="Grigoriev I."/>
        </authorList>
    </citation>
    <scope>NUCLEOTIDE SEQUENCE</scope>
    <source>
        <strain evidence="15">CBS 627.86</strain>
    </source>
</reference>
<dbReference type="GO" id="GO:1990533">
    <property type="term" value="C:Dom34-Hbs1 complex"/>
    <property type="evidence" value="ECO:0007669"/>
    <property type="project" value="UniProtKB-ARBA"/>
</dbReference>
<evidence type="ECO:0000256" key="7">
    <source>
        <dbReference type="ARBA" id="ARBA00022845"/>
    </source>
</evidence>
<keyword evidence="6" id="KW-0378">Hydrolase</keyword>
<dbReference type="InterPro" id="IPR009001">
    <property type="entry name" value="Transl_elong_EF1A/Init_IF2_C"/>
</dbReference>
<dbReference type="GO" id="GO:0006417">
    <property type="term" value="P:regulation of translation"/>
    <property type="evidence" value="ECO:0007669"/>
    <property type="project" value="UniProtKB-KW"/>
</dbReference>
<protein>
    <recommendedName>
        <fullName evidence="12">Elongation factor 1 alpha-like protein</fullName>
    </recommendedName>
    <alternativeName>
        <fullName evidence="3">Elongation factor 1-alpha</fullName>
    </alternativeName>
</protein>
<dbReference type="PROSITE" id="PS51722">
    <property type="entry name" value="G_TR_2"/>
    <property type="match status" value="1"/>
</dbReference>
<dbReference type="Gene3D" id="3.40.50.300">
    <property type="entry name" value="P-loop containing nucleotide triphosphate hydrolases"/>
    <property type="match status" value="1"/>
</dbReference>
<keyword evidence="16" id="KW-1185">Reference proteome</keyword>
<dbReference type="SUPFAM" id="SSF52540">
    <property type="entry name" value="P-loop containing nucleoside triphosphate hydrolases"/>
    <property type="match status" value="1"/>
</dbReference>
<evidence type="ECO:0000256" key="10">
    <source>
        <dbReference type="ARBA" id="ARBA00049117"/>
    </source>
</evidence>
<keyword evidence="4" id="KW-0963">Cytoplasm</keyword>
<dbReference type="InterPro" id="IPR027417">
    <property type="entry name" value="P-loop_NTPase"/>
</dbReference>
<keyword evidence="15" id="KW-0251">Elongation factor</keyword>
<dbReference type="PRINTS" id="PR00315">
    <property type="entry name" value="ELONGATNFCT"/>
</dbReference>
<sequence>MPPKSGHQRAKNIDYEDNDGYSDEEDYEEEEGGGDAMTDEDREQMRLGTIQVKEALGSSIPATDAQIQESLWHYYYDVEKTVTYLKNKFSPAQAKASTPQKPKIVSKFDQAANAAKSETKPAPGAKPKPGQTKKANGEKLAESIDKLTVEEQPKVKSKNLNVVEEFEKSGMKRMANFVVIGHVDHGKSTLMGRLLYDLKVIDQRSIDKLRREAETIGKSSFALAWVMDQTSEERSRGVTVDIATNYFETEQTRFTILDAPGHKDFIPNMIAGASQADFAVLVIDASTNSFESGLKGQTKEHALLVRSLGVQRLVVAVNKMDTVSWSQARFDEISQQMTAFLTAASFTLKSITFVPCAGLTGENVTKKAKDPHAKWYTGPTLIEALDSSEPAKRKIEGALRLTIGDVFRGGITNPTSISGRIDAGSVQVGDAILAMPSGETATVKAIEVENEPVDWAVAGQISTLHLSDIDPVHLRLGDIICTPSSPVKLLRSFSAKILAFEHVMPMSVDVFRGRLQAEGKIKQLVATLNKATGEAVKNKPRIVKPGEVARVVVELEKELPLEARTRVVLREGGNTIAAGLLEG</sequence>
<dbReference type="CDD" id="cd01883">
    <property type="entry name" value="EF1_alpha"/>
    <property type="match status" value="1"/>
</dbReference>
<dbReference type="Proteomes" id="UP000799770">
    <property type="component" value="Unassembled WGS sequence"/>
</dbReference>
<keyword evidence="5" id="KW-0547">Nucleotide-binding</keyword>
<comment type="catalytic activity">
    <reaction evidence="10">
        <text>GTP + H2O = GDP + phosphate + H(+)</text>
        <dbReference type="Rhea" id="RHEA:19669"/>
        <dbReference type="ChEBI" id="CHEBI:15377"/>
        <dbReference type="ChEBI" id="CHEBI:15378"/>
        <dbReference type="ChEBI" id="CHEBI:37565"/>
        <dbReference type="ChEBI" id="CHEBI:43474"/>
        <dbReference type="ChEBI" id="CHEBI:58189"/>
    </reaction>
    <physiologicalReaction direction="left-to-right" evidence="10">
        <dbReference type="Rhea" id="RHEA:19670"/>
    </physiologicalReaction>
</comment>
<dbReference type="FunFam" id="2.40.30.10:FF:000070">
    <property type="entry name" value="Translation elongation factor EF-1 subunit"/>
    <property type="match status" value="1"/>
</dbReference>
<dbReference type="FunFam" id="3.40.50.300:FF:000204">
    <property type="entry name" value="Translation elongation factor Tu"/>
    <property type="match status" value="1"/>
</dbReference>
<dbReference type="PROSITE" id="PS00301">
    <property type="entry name" value="G_TR_1"/>
    <property type="match status" value="1"/>
</dbReference>
<evidence type="ECO:0000256" key="8">
    <source>
        <dbReference type="ARBA" id="ARBA00022917"/>
    </source>
</evidence>
<evidence type="ECO:0000313" key="16">
    <source>
        <dbReference type="Proteomes" id="UP000799770"/>
    </source>
</evidence>
<dbReference type="GO" id="GO:0003924">
    <property type="term" value="F:GTPase activity"/>
    <property type="evidence" value="ECO:0007669"/>
    <property type="project" value="InterPro"/>
</dbReference>
<dbReference type="GO" id="GO:0002184">
    <property type="term" value="P:cytoplasmic translational termination"/>
    <property type="evidence" value="ECO:0007669"/>
    <property type="project" value="UniProtKB-ARBA"/>
</dbReference>
<dbReference type="CDD" id="cd16267">
    <property type="entry name" value="HBS1-like_II"/>
    <property type="match status" value="1"/>
</dbReference>
<evidence type="ECO:0000256" key="6">
    <source>
        <dbReference type="ARBA" id="ARBA00022801"/>
    </source>
</evidence>